<keyword evidence="7 10" id="KW-0119">Carbohydrate metabolism</keyword>
<dbReference type="InterPro" id="IPR017853">
    <property type="entry name" value="GH"/>
</dbReference>
<dbReference type="RefSeq" id="WP_066083332.1">
    <property type="nucleotide sequence ID" value="NZ_LRVM01000001.1"/>
</dbReference>
<evidence type="ECO:0000256" key="5">
    <source>
        <dbReference type="ARBA" id="ARBA00022676"/>
    </source>
</evidence>
<evidence type="ECO:0000256" key="8">
    <source>
        <dbReference type="ARBA" id="ARBA00031423"/>
    </source>
</evidence>
<dbReference type="GO" id="GO:0004134">
    <property type="term" value="F:4-alpha-glucanotransferase activity"/>
    <property type="evidence" value="ECO:0007669"/>
    <property type="project" value="UniProtKB-EC"/>
</dbReference>
<dbReference type="PANTHER" id="PTHR32438:SF5">
    <property type="entry name" value="4-ALPHA-GLUCANOTRANSFERASE DPE1, CHLOROPLASTIC_AMYLOPLASTIC"/>
    <property type="match status" value="1"/>
</dbReference>
<keyword evidence="5 10" id="KW-0328">Glycosyltransferase</keyword>
<evidence type="ECO:0000256" key="10">
    <source>
        <dbReference type="RuleBase" id="RU361207"/>
    </source>
</evidence>
<dbReference type="EC" id="2.4.1.25" evidence="3 10"/>
<comment type="similarity">
    <text evidence="2 10">Belongs to the disproportionating enzyme family.</text>
</comment>
<comment type="caution">
    <text evidence="11">The sequence shown here is derived from an EMBL/GenBank/DDBJ whole genome shotgun (WGS) entry which is preliminary data.</text>
</comment>
<keyword evidence="6 10" id="KW-0808">Transferase</keyword>
<evidence type="ECO:0000256" key="2">
    <source>
        <dbReference type="ARBA" id="ARBA00005684"/>
    </source>
</evidence>
<dbReference type="EMBL" id="LRVM01000001">
    <property type="protein sequence ID" value="KXL53956.1"/>
    <property type="molecule type" value="Genomic_DNA"/>
</dbReference>
<dbReference type="PANTHER" id="PTHR32438">
    <property type="entry name" value="4-ALPHA-GLUCANOTRANSFERASE DPE1, CHLOROPLASTIC/AMYLOPLASTIC"/>
    <property type="match status" value="1"/>
</dbReference>
<dbReference type="NCBIfam" id="NF011080">
    <property type="entry name" value="PRK14508.1-3"/>
    <property type="match status" value="1"/>
</dbReference>
<organism evidence="11 12">
    <name type="scientific">Anaerotignum neopropionicum</name>
    <dbReference type="NCBI Taxonomy" id="36847"/>
    <lineage>
        <taxon>Bacteria</taxon>
        <taxon>Bacillati</taxon>
        <taxon>Bacillota</taxon>
        <taxon>Clostridia</taxon>
        <taxon>Lachnospirales</taxon>
        <taxon>Anaerotignaceae</taxon>
        <taxon>Anaerotignum</taxon>
    </lineage>
</organism>
<evidence type="ECO:0000256" key="7">
    <source>
        <dbReference type="ARBA" id="ARBA00023277"/>
    </source>
</evidence>
<dbReference type="InterPro" id="IPR003385">
    <property type="entry name" value="Glyco_hydro_77"/>
</dbReference>
<keyword evidence="12" id="KW-1185">Reference proteome</keyword>
<accession>A0A136WHA8</accession>
<dbReference type="GO" id="GO:0005975">
    <property type="term" value="P:carbohydrate metabolic process"/>
    <property type="evidence" value="ECO:0007669"/>
    <property type="project" value="InterPro"/>
</dbReference>
<evidence type="ECO:0000256" key="9">
    <source>
        <dbReference type="ARBA" id="ARBA00031501"/>
    </source>
</evidence>
<evidence type="ECO:0000313" key="12">
    <source>
        <dbReference type="Proteomes" id="UP000070539"/>
    </source>
</evidence>
<sequence length="531" mass="61398">MFKSRKSGVLVHLSSIPSPFGIGDFGGDAYRLIDKLAAAKQMLWQILPLCPVDGNGSPYQSTSAFAGEPLFIALDLLTEDGLLLEKEVEQAKEVSFVHTDYAAARRLKIPLLQKAFGKFYENKIPSDYYEFLEKNKYWLEDYALFMAAKAHLTKIRRQNPEGFLEFLEEAKDFFTEAKGTAYFQTACWCTFPTELRQRKPQALLEWSEALKNEIQWEYFLQYLFHKEWHALKKYANENDIQIIGDTPIFVSYDSADVWANQKAFQLNSLGFPTVVAGVPPDYFCENGQLWGNPLYQWKYHEKTGYAWWICRIRKALEDVDILRIDHFRGFESYWEVPFHAEDARSGQWVKGPGMKLFRKLEKELGTLPLIAEDLGIITEDVHKLREKTGFPGMRVLQFAFGEDTNHPYLPHSYDKNTVVYTGTHDNNTTIGWYENATEKERDHFRRYMNVTGEMPNWDLIRLAFSSPGQMAILPLQDVLGLGGEYRMNMPGTVEGNWSFAFEWDMWNEGCIEGLRYLSALFGRNDAVRSTD</sequence>
<dbReference type="Pfam" id="PF02446">
    <property type="entry name" value="Glyco_hydro_77"/>
    <property type="match status" value="1"/>
</dbReference>
<dbReference type="AlphaFoldDB" id="A0A136WHA8"/>
<evidence type="ECO:0000256" key="6">
    <source>
        <dbReference type="ARBA" id="ARBA00022679"/>
    </source>
</evidence>
<evidence type="ECO:0000256" key="3">
    <source>
        <dbReference type="ARBA" id="ARBA00012560"/>
    </source>
</evidence>
<dbReference type="OrthoDB" id="9811841at2"/>
<dbReference type="Proteomes" id="UP000070539">
    <property type="component" value="Unassembled WGS sequence"/>
</dbReference>
<gene>
    <name evidence="11" type="primary">malQ</name>
    <name evidence="11" type="ORF">CLNEO_00510</name>
</gene>
<protein>
    <recommendedName>
        <fullName evidence="4 10">4-alpha-glucanotransferase</fullName>
        <ecNumber evidence="3 10">2.4.1.25</ecNumber>
    </recommendedName>
    <alternativeName>
        <fullName evidence="8 10">Amylomaltase</fullName>
    </alternativeName>
    <alternativeName>
        <fullName evidence="9 10">Disproportionating enzyme</fullName>
    </alternativeName>
</protein>
<evidence type="ECO:0000256" key="4">
    <source>
        <dbReference type="ARBA" id="ARBA00020295"/>
    </source>
</evidence>
<dbReference type="STRING" id="36847.CLNEO_00510"/>
<evidence type="ECO:0000313" key="11">
    <source>
        <dbReference type="EMBL" id="KXL53956.1"/>
    </source>
</evidence>
<dbReference type="NCBIfam" id="TIGR00217">
    <property type="entry name" value="malQ"/>
    <property type="match status" value="1"/>
</dbReference>
<dbReference type="PATRIC" id="fig|36847.3.peg.61"/>
<name>A0A136WHA8_9FIRM</name>
<evidence type="ECO:0000256" key="1">
    <source>
        <dbReference type="ARBA" id="ARBA00000439"/>
    </source>
</evidence>
<reference evidence="11 12" key="1">
    <citation type="submission" date="2016-01" db="EMBL/GenBank/DDBJ databases">
        <title>Genome sequence of Clostridium neopropionicum X4, DSM-3847.</title>
        <authorList>
            <person name="Poehlein A."/>
            <person name="Beck M.H."/>
            <person name="Bengelsdorf F.R."/>
            <person name="Daniel R."/>
            <person name="Duerre P."/>
        </authorList>
    </citation>
    <scope>NUCLEOTIDE SEQUENCE [LARGE SCALE GENOMIC DNA]</scope>
    <source>
        <strain evidence="11 12">DSM-3847</strain>
    </source>
</reference>
<proteinExistence type="inferred from homology"/>
<dbReference type="SUPFAM" id="SSF51445">
    <property type="entry name" value="(Trans)glycosidases"/>
    <property type="match status" value="1"/>
</dbReference>
<comment type="catalytic activity">
    <reaction evidence="1 10">
        <text>Transfers a segment of a (1-&gt;4)-alpha-D-glucan to a new position in an acceptor, which may be glucose or a (1-&gt;4)-alpha-D-glucan.</text>
        <dbReference type="EC" id="2.4.1.25"/>
    </reaction>
</comment>
<dbReference type="Gene3D" id="3.20.20.80">
    <property type="entry name" value="Glycosidases"/>
    <property type="match status" value="1"/>
</dbReference>